<evidence type="ECO:0000313" key="2">
    <source>
        <dbReference type="EMBL" id="WZW52820.1"/>
    </source>
</evidence>
<dbReference type="Proteomes" id="UP001484179">
    <property type="component" value="Chromosome 1"/>
</dbReference>
<evidence type="ECO:0000313" key="3">
    <source>
        <dbReference type="Proteomes" id="UP001484179"/>
    </source>
</evidence>
<evidence type="ECO:0008006" key="4">
    <source>
        <dbReference type="Google" id="ProtNLM"/>
    </source>
</evidence>
<feature type="region of interest" description="Disordered" evidence="1">
    <location>
        <begin position="1"/>
        <end position="24"/>
    </location>
</feature>
<reference evidence="2 3" key="1">
    <citation type="submission" date="2024-04" db="EMBL/GenBank/DDBJ databases">
        <title>Biological Control Activity of Plant Growth Promoting Rhizobacteria Burkholderia pyrrocinia BX1 against Tobacco black shank Introduction Tobacco black shank (TBS) caused by the oomycete Phytophthora. nicotianae (P. nicotianae) has become a destructive soil.</title>
        <authorList>
            <person name="Liu X."/>
            <person name="Shu C."/>
        </authorList>
    </citation>
    <scope>NUCLEOTIDE SEQUENCE [LARGE SCALE GENOMIC DNA]</scope>
    <source>
        <strain evidence="2 3">BX1</strain>
    </source>
</reference>
<proteinExistence type="predicted"/>
<dbReference type="RefSeq" id="WP_342307170.1">
    <property type="nucleotide sequence ID" value="NZ_CP150849.1"/>
</dbReference>
<protein>
    <recommendedName>
        <fullName evidence="4">Integrase</fullName>
    </recommendedName>
</protein>
<dbReference type="EMBL" id="CP150849">
    <property type="protein sequence ID" value="WZW52820.1"/>
    <property type="molecule type" value="Genomic_DNA"/>
</dbReference>
<accession>A0ABZ3BEP3</accession>
<organism evidence="2 3">
    <name type="scientific">Burkholderia pyrrocinia</name>
    <name type="common">Pseudomonas pyrrocinia</name>
    <dbReference type="NCBI Taxonomy" id="60550"/>
    <lineage>
        <taxon>Bacteria</taxon>
        <taxon>Pseudomonadati</taxon>
        <taxon>Pseudomonadota</taxon>
        <taxon>Betaproteobacteria</taxon>
        <taxon>Burkholderiales</taxon>
        <taxon>Burkholderiaceae</taxon>
        <taxon>Burkholderia</taxon>
        <taxon>Burkholderia cepacia complex</taxon>
    </lineage>
</organism>
<keyword evidence="3" id="KW-1185">Reference proteome</keyword>
<evidence type="ECO:0000256" key="1">
    <source>
        <dbReference type="SAM" id="MobiDB-lite"/>
    </source>
</evidence>
<name>A0ABZ3BEP3_BURPY</name>
<sequence>MTLQSVSSGLRRRHSMPQRKTIGTDVYSAGRKAWRSTLHQRELERKIAECRR</sequence>
<gene>
    <name evidence="2" type="ORF">WN985_10445</name>
</gene>